<gene>
    <name evidence="9" type="primary">NDAI0B00610</name>
    <name evidence="9" type="ordered locus">NDAI_0B00610</name>
</gene>
<accession>G0W5N4</accession>
<dbReference type="GO" id="GO:0005684">
    <property type="term" value="C:U2-type spliceosomal complex"/>
    <property type="evidence" value="ECO:0007669"/>
    <property type="project" value="EnsemblFungi"/>
</dbReference>
<dbReference type="RefSeq" id="XP_003668338.1">
    <property type="nucleotide sequence ID" value="XM_003668290.1"/>
</dbReference>
<dbReference type="EMBL" id="HE580268">
    <property type="protein sequence ID" value="CCD23095.1"/>
    <property type="molecule type" value="Genomic_DNA"/>
</dbReference>
<feature type="compositionally biased region" description="Polar residues" evidence="7">
    <location>
        <begin position="593"/>
        <end position="616"/>
    </location>
</feature>
<dbReference type="SUPFAM" id="SSF48371">
    <property type="entry name" value="ARM repeat"/>
    <property type="match status" value="1"/>
</dbReference>
<dbReference type="PANTHER" id="PTHR18034">
    <property type="entry name" value="CELL CYCLE CONTROL PROTEIN CWF22-RELATED"/>
    <property type="match status" value="1"/>
</dbReference>
<dbReference type="SMART" id="SM00544">
    <property type="entry name" value="MA3"/>
    <property type="match status" value="1"/>
</dbReference>
<evidence type="ECO:0000313" key="9">
    <source>
        <dbReference type="EMBL" id="CCD23095.1"/>
    </source>
</evidence>
<dbReference type="InterPro" id="IPR050781">
    <property type="entry name" value="CWC22_splicing_factor"/>
</dbReference>
<evidence type="ECO:0000256" key="7">
    <source>
        <dbReference type="SAM" id="MobiDB-lite"/>
    </source>
</evidence>
<dbReference type="Gene3D" id="1.25.40.180">
    <property type="match status" value="1"/>
</dbReference>
<dbReference type="InterPro" id="IPR003891">
    <property type="entry name" value="Initiation_fac_eIF4g_MI"/>
</dbReference>
<dbReference type="STRING" id="1071378.G0W5N4"/>
<dbReference type="eggNOG" id="KOG2140">
    <property type="taxonomic scope" value="Eukaryota"/>
</dbReference>
<dbReference type="GeneID" id="11498307"/>
<evidence type="ECO:0000256" key="5">
    <source>
        <dbReference type="ARBA" id="ARBA00023242"/>
    </source>
</evidence>
<reference evidence="9 10" key="1">
    <citation type="journal article" date="2011" name="Proc. Natl. Acad. Sci. U.S.A.">
        <title>Evolutionary erosion of yeast sex chromosomes by mating-type switching accidents.</title>
        <authorList>
            <person name="Gordon J.L."/>
            <person name="Armisen D."/>
            <person name="Proux-Wera E."/>
            <person name="Oheigeartaigh S.S."/>
            <person name="Byrne K.P."/>
            <person name="Wolfe K.H."/>
        </authorList>
    </citation>
    <scope>NUCLEOTIDE SEQUENCE [LARGE SCALE GENOMIC DNA]</scope>
    <source>
        <strain evidence="10">ATCC 10597 / BCRC 20456 / CBS 421 / NBRC 0211 / NRRL Y-12639</strain>
    </source>
</reference>
<dbReference type="SMART" id="SM00543">
    <property type="entry name" value="MIF4G"/>
    <property type="match status" value="1"/>
</dbReference>
<dbReference type="InterPro" id="IPR016024">
    <property type="entry name" value="ARM-type_fold"/>
</dbReference>
<feature type="region of interest" description="Disordered" evidence="7">
    <location>
        <begin position="515"/>
        <end position="629"/>
    </location>
</feature>
<evidence type="ECO:0000256" key="1">
    <source>
        <dbReference type="ARBA" id="ARBA00004123"/>
    </source>
</evidence>
<dbReference type="GO" id="GO:0003723">
    <property type="term" value="F:RNA binding"/>
    <property type="evidence" value="ECO:0007669"/>
    <property type="project" value="InterPro"/>
</dbReference>
<dbReference type="Proteomes" id="UP000000689">
    <property type="component" value="Chromosome 2"/>
</dbReference>
<keyword evidence="3" id="KW-0507">mRNA processing</keyword>
<dbReference type="Pfam" id="PF02847">
    <property type="entry name" value="MA3"/>
    <property type="match status" value="1"/>
</dbReference>
<evidence type="ECO:0000256" key="2">
    <source>
        <dbReference type="ARBA" id="ARBA00006856"/>
    </source>
</evidence>
<name>G0W5N4_NAUDC</name>
<dbReference type="PROSITE" id="PS51366">
    <property type="entry name" value="MI"/>
    <property type="match status" value="1"/>
</dbReference>
<evidence type="ECO:0000256" key="6">
    <source>
        <dbReference type="ARBA" id="ARBA00040804"/>
    </source>
</evidence>
<feature type="compositionally biased region" description="Basic residues" evidence="7">
    <location>
        <begin position="575"/>
        <end position="590"/>
    </location>
</feature>
<keyword evidence="10" id="KW-1185">Reference proteome</keyword>
<comment type="similarity">
    <text evidence="2">Belongs to the CWC22 family.</text>
</comment>
<dbReference type="AlphaFoldDB" id="G0W5N4"/>
<protein>
    <recommendedName>
        <fullName evidence="6">Pre-mRNA-splicing factor CWC22</fullName>
    </recommendedName>
</protein>
<dbReference type="KEGG" id="ndi:NDAI_0B00610"/>
<feature type="compositionally biased region" description="Basic and acidic residues" evidence="7">
    <location>
        <begin position="529"/>
        <end position="541"/>
    </location>
</feature>
<dbReference type="HOGENOM" id="CLU_006308_3_4_1"/>
<dbReference type="InterPro" id="IPR003890">
    <property type="entry name" value="MIF4G-like_typ-3"/>
</dbReference>
<dbReference type="Pfam" id="PF02854">
    <property type="entry name" value="MIF4G"/>
    <property type="match status" value="1"/>
</dbReference>
<organism evidence="9 10">
    <name type="scientific">Naumovozyma dairenensis (strain ATCC 10597 / BCRC 20456 / CBS 421 / NBRC 0211 / NRRL Y-12639)</name>
    <name type="common">Saccharomyces dairenensis</name>
    <dbReference type="NCBI Taxonomy" id="1071378"/>
    <lineage>
        <taxon>Eukaryota</taxon>
        <taxon>Fungi</taxon>
        <taxon>Dikarya</taxon>
        <taxon>Ascomycota</taxon>
        <taxon>Saccharomycotina</taxon>
        <taxon>Saccharomycetes</taxon>
        <taxon>Saccharomycetales</taxon>
        <taxon>Saccharomycetaceae</taxon>
        <taxon>Naumovozyma</taxon>
    </lineage>
</organism>
<dbReference type="GO" id="GO:0071013">
    <property type="term" value="C:catalytic step 2 spliceosome"/>
    <property type="evidence" value="ECO:0007669"/>
    <property type="project" value="TreeGrafter"/>
</dbReference>
<dbReference type="PANTHER" id="PTHR18034:SF3">
    <property type="entry name" value="PRE-MRNA-SPLICING FACTOR CWC22 HOMOLOG"/>
    <property type="match status" value="1"/>
</dbReference>
<evidence type="ECO:0000256" key="4">
    <source>
        <dbReference type="ARBA" id="ARBA00023187"/>
    </source>
</evidence>
<keyword evidence="5" id="KW-0539">Nucleus</keyword>
<sequence>MSHESTKLDNEKFQKETWEMIRNHLNAVLSHIDVSKTKNEEYIIQTMEDILQANILLGKDIFISLLIEYQRQYNAPEFFTILIKIINSELPNVGLDCSKELTSRFIEKYNKEPQSRRSLFTMTTFLCALFNYEVIHEIVLLQLLHLLLQDINDFSIQIIIEILEKSGKKLLEVSKTAHNMIFEKLREILQSNEFGSSPDMINEKLVSLFDKRRLNYESVARLFYPVVLSKLSPQSPHSFMLNDLSTMKSSTLDQFQLHSDYLQLQKDYDILHSRLLQQISSSSEEEQSSKVAEPLKDMTAKSEIEFKKKIYLIIKSSLSADEAAHKLLKLRIPDDKKFEIVDIIINSSLQDPTYSKFYGLLSERLISAHSRSWIPAFHSIFVENWKNTENWEPNQLRILGRYWGHLLAVESIGFGDTLGIIHLNDEETNASNRVFFKFLLQELVAEMSIDKMKTTMDELKDQLEGLFPTEDIEHMRYSINYFTAIGLGILTEDMRERLDTIQEEEQKVLLELEEQRRKEEAEAAVTAETEGKERIISEQESKQGSLPIEKSIMMTKEEAGKPRASRYNPNQIVPPKRKRERSITPPRKKGWGSSRNRSRYQNTQNQAGINSRGTPKSTEREKNKVLLKY</sequence>
<evidence type="ECO:0000259" key="8">
    <source>
        <dbReference type="PROSITE" id="PS51366"/>
    </source>
</evidence>
<evidence type="ECO:0000313" key="10">
    <source>
        <dbReference type="Proteomes" id="UP000000689"/>
    </source>
</evidence>
<evidence type="ECO:0000256" key="3">
    <source>
        <dbReference type="ARBA" id="ARBA00022664"/>
    </source>
</evidence>
<dbReference type="GO" id="GO:0000398">
    <property type="term" value="P:mRNA splicing, via spliceosome"/>
    <property type="evidence" value="ECO:0007669"/>
    <property type="project" value="EnsemblFungi"/>
</dbReference>
<feature type="domain" description="MI" evidence="8">
    <location>
        <begin position="305"/>
        <end position="422"/>
    </location>
</feature>
<proteinExistence type="inferred from homology"/>
<dbReference type="OrthoDB" id="3938623at2759"/>
<feature type="compositionally biased region" description="Basic and acidic residues" evidence="7">
    <location>
        <begin position="617"/>
        <end position="629"/>
    </location>
</feature>
<dbReference type="GO" id="GO:0000974">
    <property type="term" value="C:Prp19 complex"/>
    <property type="evidence" value="ECO:0007669"/>
    <property type="project" value="EnsemblFungi"/>
</dbReference>
<keyword evidence="4" id="KW-0508">mRNA splicing</keyword>
<dbReference type="OMA" id="ILTEDMR"/>
<comment type="subcellular location">
    <subcellularLocation>
        <location evidence="1">Nucleus</location>
    </subcellularLocation>
</comment>